<evidence type="ECO:0000313" key="1">
    <source>
        <dbReference type="Proteomes" id="UP000887581"/>
    </source>
</evidence>
<accession>A0A915PFT7</accession>
<dbReference type="WBParaSite" id="sdigi.contig137.g5068.t1">
    <property type="protein sequence ID" value="sdigi.contig137.g5068.t1"/>
    <property type="gene ID" value="sdigi.contig137.g5068"/>
</dbReference>
<proteinExistence type="predicted"/>
<evidence type="ECO:0000313" key="2">
    <source>
        <dbReference type="WBParaSite" id="sdigi.contig137.g5068.t1"/>
    </source>
</evidence>
<dbReference type="AlphaFoldDB" id="A0A915PFT7"/>
<reference evidence="2" key="1">
    <citation type="submission" date="2022-11" db="UniProtKB">
        <authorList>
            <consortium name="WormBaseParasite"/>
        </authorList>
    </citation>
    <scope>IDENTIFICATION</scope>
</reference>
<protein>
    <submittedName>
        <fullName evidence="2">Uncharacterized protein</fullName>
    </submittedName>
</protein>
<sequence length="122" mass="12733">MCCLDLTLSDLTIVGTTSGSVAHSVLSSCDDQANSSIIGQEIVPSTAQLLSVNPPLIDPVTEPTISFSDQGEFELPPPMSELSSAVADAAASRNASFASFHRNSIFHFVQFISIHSGSSSSC</sequence>
<keyword evidence="1" id="KW-1185">Reference proteome</keyword>
<name>A0A915PFT7_9BILA</name>
<organism evidence="1 2">
    <name type="scientific">Setaria digitata</name>
    <dbReference type="NCBI Taxonomy" id="48799"/>
    <lineage>
        <taxon>Eukaryota</taxon>
        <taxon>Metazoa</taxon>
        <taxon>Ecdysozoa</taxon>
        <taxon>Nematoda</taxon>
        <taxon>Chromadorea</taxon>
        <taxon>Rhabditida</taxon>
        <taxon>Spirurina</taxon>
        <taxon>Spiruromorpha</taxon>
        <taxon>Filarioidea</taxon>
        <taxon>Setariidae</taxon>
        <taxon>Setaria</taxon>
    </lineage>
</organism>
<dbReference type="Proteomes" id="UP000887581">
    <property type="component" value="Unplaced"/>
</dbReference>